<name>A0A1G7HLC8_9BACT</name>
<dbReference type="Proteomes" id="UP000182427">
    <property type="component" value="Chromosome I"/>
</dbReference>
<gene>
    <name evidence="6" type="ORF">SAMN05444167_1108</name>
</gene>
<keyword evidence="2 4" id="KW-0238">DNA-binding</keyword>
<proteinExistence type="predicted"/>
<dbReference type="PROSITE" id="PS50977">
    <property type="entry name" value="HTH_TETR_2"/>
    <property type="match status" value="1"/>
</dbReference>
<accession>A0A1G7HLC8</accession>
<keyword evidence="1" id="KW-0805">Transcription regulation</keyword>
<evidence type="ECO:0000256" key="1">
    <source>
        <dbReference type="ARBA" id="ARBA00023015"/>
    </source>
</evidence>
<dbReference type="GO" id="GO:0003677">
    <property type="term" value="F:DNA binding"/>
    <property type="evidence" value="ECO:0007669"/>
    <property type="project" value="UniProtKB-UniRule"/>
</dbReference>
<dbReference type="RefSeq" id="WP_083344266.1">
    <property type="nucleotide sequence ID" value="NZ_LT629690.1"/>
</dbReference>
<evidence type="ECO:0000256" key="2">
    <source>
        <dbReference type="ARBA" id="ARBA00023125"/>
    </source>
</evidence>
<dbReference type="Gene3D" id="1.10.357.10">
    <property type="entry name" value="Tetracycline Repressor, domain 2"/>
    <property type="match status" value="1"/>
</dbReference>
<keyword evidence="7" id="KW-1185">Reference proteome</keyword>
<dbReference type="EMBL" id="LT629690">
    <property type="protein sequence ID" value="SDF00799.1"/>
    <property type="molecule type" value="Genomic_DNA"/>
</dbReference>
<dbReference type="InterPro" id="IPR009057">
    <property type="entry name" value="Homeodomain-like_sf"/>
</dbReference>
<dbReference type="InterPro" id="IPR001647">
    <property type="entry name" value="HTH_TetR"/>
</dbReference>
<keyword evidence="3" id="KW-0804">Transcription</keyword>
<dbReference type="PANTHER" id="PTHR47506:SF3">
    <property type="entry name" value="HTH-TYPE TRANSCRIPTIONAL REGULATOR LMRA"/>
    <property type="match status" value="1"/>
</dbReference>
<evidence type="ECO:0000256" key="4">
    <source>
        <dbReference type="PROSITE-ProRule" id="PRU00335"/>
    </source>
</evidence>
<feature type="DNA-binding region" description="H-T-H motif" evidence="4">
    <location>
        <begin position="30"/>
        <end position="49"/>
    </location>
</feature>
<dbReference type="OrthoDB" id="9814200at2"/>
<dbReference type="SUPFAM" id="SSF48498">
    <property type="entry name" value="Tetracyclin repressor-like, C-terminal domain"/>
    <property type="match status" value="1"/>
</dbReference>
<dbReference type="AlphaFoldDB" id="A0A1G7HLC8"/>
<dbReference type="InterPro" id="IPR054156">
    <property type="entry name" value="YxaF_TetR_C"/>
</dbReference>
<dbReference type="SUPFAM" id="SSF46689">
    <property type="entry name" value="Homeodomain-like"/>
    <property type="match status" value="1"/>
</dbReference>
<dbReference type="InterPro" id="IPR036271">
    <property type="entry name" value="Tet_transcr_reg_TetR-rel_C_sf"/>
</dbReference>
<reference evidence="6 7" key="1">
    <citation type="submission" date="2016-10" db="EMBL/GenBank/DDBJ databases">
        <authorList>
            <person name="de Groot N.N."/>
        </authorList>
    </citation>
    <scope>NUCLEOTIDE SEQUENCE [LARGE SCALE GENOMIC DNA]</scope>
    <source>
        <strain evidence="6 7">GAS232</strain>
    </source>
</reference>
<feature type="domain" description="HTH tetR-type" evidence="5">
    <location>
        <begin position="7"/>
        <end position="67"/>
    </location>
</feature>
<evidence type="ECO:0000259" key="5">
    <source>
        <dbReference type="PROSITE" id="PS50977"/>
    </source>
</evidence>
<sequence>MPAALDAKEKAEIVGRLFVVFQDRGYEGASLADLSQATGLGKSSLYHHFPRGKEQMAEAVLEQGRTFIQTAVADVAKSSEPLKTRVRKIVAALDQLYASGKNPCVLGRLAVSEIGPAGKKLAREIFANWTDAVAHLAREGGMTELKARQFAEDWISRVQGSLILHAATGDCKPFERAMNVLTDLTKPSK</sequence>
<organism evidence="6 7">
    <name type="scientific">Terriglobus roseus</name>
    <dbReference type="NCBI Taxonomy" id="392734"/>
    <lineage>
        <taxon>Bacteria</taxon>
        <taxon>Pseudomonadati</taxon>
        <taxon>Acidobacteriota</taxon>
        <taxon>Terriglobia</taxon>
        <taxon>Terriglobales</taxon>
        <taxon>Acidobacteriaceae</taxon>
        <taxon>Terriglobus</taxon>
    </lineage>
</organism>
<protein>
    <submittedName>
        <fullName evidence="6">Transcriptional regulator, TetR family</fullName>
    </submittedName>
</protein>
<evidence type="ECO:0000256" key="3">
    <source>
        <dbReference type="ARBA" id="ARBA00023163"/>
    </source>
</evidence>
<dbReference type="PANTHER" id="PTHR47506">
    <property type="entry name" value="TRANSCRIPTIONAL REGULATORY PROTEIN"/>
    <property type="match status" value="1"/>
</dbReference>
<dbReference type="Pfam" id="PF00440">
    <property type="entry name" value="TetR_N"/>
    <property type="match status" value="1"/>
</dbReference>
<evidence type="ECO:0000313" key="7">
    <source>
        <dbReference type="Proteomes" id="UP000182427"/>
    </source>
</evidence>
<evidence type="ECO:0000313" key="6">
    <source>
        <dbReference type="EMBL" id="SDF00799.1"/>
    </source>
</evidence>
<dbReference type="Pfam" id="PF21993">
    <property type="entry name" value="TetR_C_13_2"/>
    <property type="match status" value="1"/>
</dbReference>